<protein>
    <submittedName>
        <fullName evidence="2">Peptidase S1 domain-containing protein</fullName>
    </submittedName>
</protein>
<dbReference type="AlphaFoldDB" id="A0A915ISN2"/>
<organism evidence="1 2">
    <name type="scientific">Romanomermis culicivorax</name>
    <name type="common">Nematode worm</name>
    <dbReference type="NCBI Taxonomy" id="13658"/>
    <lineage>
        <taxon>Eukaryota</taxon>
        <taxon>Metazoa</taxon>
        <taxon>Ecdysozoa</taxon>
        <taxon>Nematoda</taxon>
        <taxon>Enoplea</taxon>
        <taxon>Dorylaimia</taxon>
        <taxon>Mermithida</taxon>
        <taxon>Mermithoidea</taxon>
        <taxon>Mermithidae</taxon>
        <taxon>Romanomermis</taxon>
    </lineage>
</organism>
<accession>A0A915ISN2</accession>
<evidence type="ECO:0000313" key="2">
    <source>
        <dbReference type="WBParaSite" id="nRc.2.0.1.t16880-RA"/>
    </source>
</evidence>
<dbReference type="Proteomes" id="UP000887565">
    <property type="component" value="Unplaced"/>
</dbReference>
<reference evidence="2" key="1">
    <citation type="submission" date="2022-11" db="UniProtKB">
        <authorList>
            <consortium name="WormBaseParasite"/>
        </authorList>
    </citation>
    <scope>IDENTIFICATION</scope>
</reference>
<name>A0A915ISN2_ROMCU</name>
<keyword evidence="1" id="KW-1185">Reference proteome</keyword>
<evidence type="ECO:0000313" key="1">
    <source>
        <dbReference type="Proteomes" id="UP000887565"/>
    </source>
</evidence>
<sequence length="243" mass="27324">MPLKNRRVLLTTEMRHGYCPSNENSKSACQRFQTQSPYVPAFEPQWNVLLSTEGRKGSCLGTVVNQSIIFANPTCLNERTRIIYPEKVSKSKVKIPSPQTTGRKFSAAELSPEPEFLPTFHEINAPYKEVCGNNDCALFVSAFDPESHRMRLLPARQSSPDHCNLSPVDLSNEIVCLELIKDPSGHQQCLNMDGATVAVKNGNAYYLFGLLSDGQFSPKNEKHCDQNATRYCKYHKLCGHYHI</sequence>
<proteinExistence type="predicted"/>
<dbReference type="WBParaSite" id="nRc.2.0.1.t16880-RA">
    <property type="protein sequence ID" value="nRc.2.0.1.t16880-RA"/>
    <property type="gene ID" value="nRc.2.0.1.g16880"/>
</dbReference>